<keyword evidence="2" id="KW-0472">Membrane</keyword>
<dbReference type="RefSeq" id="WP_071662594.1">
    <property type="nucleotide sequence ID" value="NZ_LUKY01000033.1"/>
</dbReference>
<feature type="compositionally biased region" description="Basic and acidic residues" evidence="1">
    <location>
        <begin position="335"/>
        <end position="346"/>
    </location>
</feature>
<sequence length="384" mass="43700">MLKNIDTIYNNILSALVINNKSPNDLSQFTGDEFLEAFGPEFQKQLSAAGKETFAILKQTDTSPVLEKFNAARETHEKIFTETRKEFLTTFSLDPALSNAQAKLNRTKENLLKDLTGMLNTNGLVFTTDDKDKIKAAFNEHLNKNYNQLNDYLEKWKTLLPSTFAKLQFHSDNISIRNKQQKNINFTVEPLPALEELKVPTKPESKIDRKVDIENIKKQIRIDIANGNNDIVLQLIDAEDYAMFKKIADIGIQHRTPALALLYLLILFLLRGIYNNKNRIVKALEELIQEGHQIDLSKIRFKATSPATSDEKGKITQEVGPLDVDSIKRLQSIMDKRNEDLSEHHRQLLTNKKPGSITPTSSDSGYNSETEEEEVIPYLRSRGP</sequence>
<accession>A0A1J8P2Y4</accession>
<dbReference type="Proteomes" id="UP000183924">
    <property type="component" value="Unassembled WGS sequence"/>
</dbReference>
<evidence type="ECO:0000256" key="2">
    <source>
        <dbReference type="SAM" id="Phobius"/>
    </source>
</evidence>
<feature type="region of interest" description="Disordered" evidence="1">
    <location>
        <begin position="335"/>
        <end position="384"/>
    </location>
</feature>
<dbReference type="STRING" id="1225476.A1D18_04350"/>
<feature type="compositionally biased region" description="Polar residues" evidence="1">
    <location>
        <begin position="357"/>
        <end position="368"/>
    </location>
</feature>
<feature type="transmembrane region" description="Helical" evidence="2">
    <location>
        <begin position="256"/>
        <end position="274"/>
    </location>
</feature>
<evidence type="ECO:0000313" key="3">
    <source>
        <dbReference type="EMBL" id="OIZ94100.1"/>
    </source>
</evidence>
<dbReference type="AlphaFoldDB" id="A0A1J8P2Y4"/>
<evidence type="ECO:0000313" key="4">
    <source>
        <dbReference type="Proteomes" id="UP000183924"/>
    </source>
</evidence>
<comment type="caution">
    <text evidence="3">The sequence shown here is derived from an EMBL/GenBank/DDBJ whole genome shotgun (WGS) entry which is preliminary data.</text>
</comment>
<protein>
    <submittedName>
        <fullName evidence="3">Uncharacterized protein</fullName>
    </submittedName>
</protein>
<keyword evidence="4" id="KW-1185">Reference proteome</keyword>
<proteinExistence type="predicted"/>
<organism evidence="3 4">
    <name type="scientific">Candidatus Rickettsiella isopodorum</name>
    <dbReference type="NCBI Taxonomy" id="1225476"/>
    <lineage>
        <taxon>Bacteria</taxon>
        <taxon>Pseudomonadati</taxon>
        <taxon>Pseudomonadota</taxon>
        <taxon>Gammaproteobacteria</taxon>
        <taxon>Legionellales</taxon>
        <taxon>Coxiellaceae</taxon>
        <taxon>Rickettsiella</taxon>
    </lineage>
</organism>
<name>A0A1J8P2Y4_9COXI</name>
<evidence type="ECO:0000256" key="1">
    <source>
        <dbReference type="SAM" id="MobiDB-lite"/>
    </source>
</evidence>
<keyword evidence="2" id="KW-0812">Transmembrane</keyword>
<dbReference type="EMBL" id="LUKY01000033">
    <property type="protein sequence ID" value="OIZ94100.1"/>
    <property type="molecule type" value="Genomic_DNA"/>
</dbReference>
<reference evidence="3 4" key="1">
    <citation type="submission" date="2016-03" db="EMBL/GenBank/DDBJ databases">
        <title>Comparative genomics of Rickettsiella.</title>
        <authorList>
            <person name="Chandler C."/>
            <person name="Wang Y."/>
        </authorList>
    </citation>
    <scope>NUCLEOTIDE SEQUENCE [LARGE SCALE GENOMIC DNA]</scope>
    <source>
        <strain evidence="3 4">RCFS May 2013</strain>
    </source>
</reference>
<gene>
    <name evidence="3" type="ORF">A1D18_04350</name>
</gene>
<keyword evidence="2" id="KW-1133">Transmembrane helix</keyword>